<dbReference type="Gene3D" id="3.40.50.300">
    <property type="entry name" value="P-loop containing nucleotide triphosphate hydrolases"/>
    <property type="match status" value="1"/>
</dbReference>
<dbReference type="RefSeq" id="WP_378253589.1">
    <property type="nucleotide sequence ID" value="NZ_JBHSJV010000001.1"/>
</dbReference>
<dbReference type="SUPFAM" id="SSF52540">
    <property type="entry name" value="P-loop containing nucleoside triphosphate hydrolases"/>
    <property type="match status" value="1"/>
</dbReference>
<dbReference type="EMBL" id="JBHULX010000030">
    <property type="protein sequence ID" value="MFD2592074.1"/>
    <property type="molecule type" value="Genomic_DNA"/>
</dbReference>
<gene>
    <name evidence="1" type="ORF">ACFSTE_14640</name>
</gene>
<keyword evidence="2" id="KW-1185">Reference proteome</keyword>
<dbReference type="InterPro" id="IPR027417">
    <property type="entry name" value="P-loop_NTPase"/>
</dbReference>
<organism evidence="1 2">
    <name type="scientific">Aquimarina hainanensis</name>
    <dbReference type="NCBI Taxonomy" id="1578017"/>
    <lineage>
        <taxon>Bacteria</taxon>
        <taxon>Pseudomonadati</taxon>
        <taxon>Bacteroidota</taxon>
        <taxon>Flavobacteriia</taxon>
        <taxon>Flavobacteriales</taxon>
        <taxon>Flavobacteriaceae</taxon>
        <taxon>Aquimarina</taxon>
    </lineage>
</organism>
<accession>A0ABW5NCY9</accession>
<comment type="caution">
    <text evidence="1">The sequence shown here is derived from an EMBL/GenBank/DDBJ whole genome shotgun (WGS) entry which is preliminary data.</text>
</comment>
<proteinExistence type="predicted"/>
<name>A0ABW5NCY9_9FLAO</name>
<reference evidence="2" key="1">
    <citation type="journal article" date="2019" name="Int. J. Syst. Evol. Microbiol.">
        <title>The Global Catalogue of Microorganisms (GCM) 10K type strain sequencing project: providing services to taxonomists for standard genome sequencing and annotation.</title>
        <authorList>
            <consortium name="The Broad Institute Genomics Platform"/>
            <consortium name="The Broad Institute Genome Sequencing Center for Infectious Disease"/>
            <person name="Wu L."/>
            <person name="Ma J."/>
        </authorList>
    </citation>
    <scope>NUCLEOTIDE SEQUENCE [LARGE SCALE GENOMIC DNA]</scope>
    <source>
        <strain evidence="2">KCTC 42423</strain>
    </source>
</reference>
<protein>
    <submittedName>
        <fullName evidence="1">Uncharacterized protein</fullName>
    </submittedName>
</protein>
<sequence length="259" mass="30886">MKNSLGNRVKIQMGLETPDERKKRVAREKKENAKTQKYFDAIHNKSEPVKYVQIPLEWMKSQVWKEGKAYFRKENRKFIIDDNNREFFDVICRYFADDYSFEEKVQNGELRKGLLIYGNCGTGKSSIFDIIQNISRKHNLIQLWFSNLSVHQVVNEFNKENKQDKLIGAESVIEKYSKGKVHFDDLGTEKEVQAWGIKENLFDRLLQIRYNHFKQKGTKTFVTTNLSIRELENRYCKQVKDRLYQMFNFIPLNGESRRF</sequence>
<evidence type="ECO:0000313" key="1">
    <source>
        <dbReference type="EMBL" id="MFD2592074.1"/>
    </source>
</evidence>
<dbReference type="Proteomes" id="UP001597459">
    <property type="component" value="Unassembled WGS sequence"/>
</dbReference>
<evidence type="ECO:0000313" key="2">
    <source>
        <dbReference type="Proteomes" id="UP001597459"/>
    </source>
</evidence>